<proteinExistence type="predicted"/>
<dbReference type="InParanoid" id="A0A0C3I0U3"/>
<sequence>MENTFDKTATETIDLLEARLRRIEYAVSGQTGEAVGSTQNSTAPVAKRLADLEQSLHQLASKSRVIQDLLTLHARYPDLFQSINTDNLPTTLDTSSILSIVLASSSSYSSTASRLTSIKDVPVPPADLSAQLIELVPRIAQLEAVQVAQDAEIAELRARSAAVIQQWYTNDILRVGDAWADLEGRVAQGEQKIRRATLAKKLDESIV</sequence>
<reference evidence="2" key="2">
    <citation type="submission" date="2015-01" db="EMBL/GenBank/DDBJ databases">
        <title>Evolutionary Origins and Diversification of the Mycorrhizal Mutualists.</title>
        <authorList>
            <consortium name="DOE Joint Genome Institute"/>
            <consortium name="Mycorrhizal Genomics Consortium"/>
            <person name="Kohler A."/>
            <person name="Kuo A."/>
            <person name="Nagy L.G."/>
            <person name="Floudas D."/>
            <person name="Copeland A."/>
            <person name="Barry K.W."/>
            <person name="Cichocki N."/>
            <person name="Veneault-Fourrey C."/>
            <person name="LaButti K."/>
            <person name="Lindquist E.A."/>
            <person name="Lipzen A."/>
            <person name="Lundell T."/>
            <person name="Morin E."/>
            <person name="Murat C."/>
            <person name="Riley R."/>
            <person name="Ohm R."/>
            <person name="Sun H."/>
            <person name="Tunlid A."/>
            <person name="Henrissat B."/>
            <person name="Grigoriev I.V."/>
            <person name="Hibbett D.S."/>
            <person name="Martin F."/>
        </authorList>
    </citation>
    <scope>NUCLEOTIDE SEQUENCE [LARGE SCALE GENOMIC DNA]</scope>
    <source>
        <strain evidence="2">Zn</strain>
    </source>
</reference>
<reference evidence="1 2" key="1">
    <citation type="submission" date="2014-04" db="EMBL/GenBank/DDBJ databases">
        <authorList>
            <consortium name="DOE Joint Genome Institute"/>
            <person name="Kuo A."/>
            <person name="Martino E."/>
            <person name="Perotto S."/>
            <person name="Kohler A."/>
            <person name="Nagy L.G."/>
            <person name="Floudas D."/>
            <person name="Copeland A."/>
            <person name="Barry K.W."/>
            <person name="Cichocki N."/>
            <person name="Veneault-Fourrey C."/>
            <person name="LaButti K."/>
            <person name="Lindquist E.A."/>
            <person name="Lipzen A."/>
            <person name="Lundell T."/>
            <person name="Morin E."/>
            <person name="Murat C."/>
            <person name="Sun H."/>
            <person name="Tunlid A."/>
            <person name="Henrissat B."/>
            <person name="Grigoriev I.V."/>
            <person name="Hibbett D.S."/>
            <person name="Martin F."/>
            <person name="Nordberg H.P."/>
            <person name="Cantor M.N."/>
            <person name="Hua S.X."/>
        </authorList>
    </citation>
    <scope>NUCLEOTIDE SEQUENCE [LARGE SCALE GENOMIC DNA]</scope>
    <source>
        <strain evidence="1 2">Zn</strain>
    </source>
</reference>
<name>A0A0C3I0U3_OIDMZ</name>
<protein>
    <recommendedName>
        <fullName evidence="3">Nuclear distribution protein RO10</fullName>
    </recommendedName>
</protein>
<dbReference type="HOGENOM" id="CLU_091042_1_0_1"/>
<gene>
    <name evidence="1" type="ORF">OIDMADRAFT_109026</name>
</gene>
<dbReference type="PANTHER" id="PTHR28360">
    <property type="entry name" value="DYNACTIN SUBUNIT 3"/>
    <property type="match status" value="1"/>
</dbReference>
<organism evidence="1 2">
    <name type="scientific">Oidiodendron maius (strain Zn)</name>
    <dbReference type="NCBI Taxonomy" id="913774"/>
    <lineage>
        <taxon>Eukaryota</taxon>
        <taxon>Fungi</taxon>
        <taxon>Dikarya</taxon>
        <taxon>Ascomycota</taxon>
        <taxon>Pezizomycotina</taxon>
        <taxon>Leotiomycetes</taxon>
        <taxon>Leotiomycetes incertae sedis</taxon>
        <taxon>Myxotrichaceae</taxon>
        <taxon>Oidiodendron</taxon>
    </lineage>
</organism>
<dbReference type="STRING" id="913774.A0A0C3I0U3"/>
<dbReference type="GO" id="GO:0061640">
    <property type="term" value="P:cytoskeleton-dependent cytokinesis"/>
    <property type="evidence" value="ECO:0007669"/>
    <property type="project" value="InterPro"/>
</dbReference>
<evidence type="ECO:0000313" key="2">
    <source>
        <dbReference type="Proteomes" id="UP000054321"/>
    </source>
</evidence>
<dbReference type="AlphaFoldDB" id="A0A0C3I0U3"/>
<dbReference type="InterPro" id="IPR009991">
    <property type="entry name" value="DCTN3"/>
</dbReference>
<evidence type="ECO:0008006" key="3">
    <source>
        <dbReference type="Google" id="ProtNLM"/>
    </source>
</evidence>
<accession>A0A0C3I0U3</accession>
<dbReference type="Pfam" id="PF07426">
    <property type="entry name" value="Dynactin_p22"/>
    <property type="match status" value="1"/>
</dbReference>
<keyword evidence="2" id="KW-1185">Reference proteome</keyword>
<dbReference type="OrthoDB" id="5403729at2759"/>
<dbReference type="EMBL" id="KN832870">
    <property type="protein sequence ID" value="KIN08062.1"/>
    <property type="molecule type" value="Genomic_DNA"/>
</dbReference>
<dbReference type="Proteomes" id="UP000054321">
    <property type="component" value="Unassembled WGS sequence"/>
</dbReference>
<evidence type="ECO:0000313" key="1">
    <source>
        <dbReference type="EMBL" id="KIN08062.1"/>
    </source>
</evidence>
<dbReference type="GO" id="GO:0005869">
    <property type="term" value="C:dynactin complex"/>
    <property type="evidence" value="ECO:0007669"/>
    <property type="project" value="InterPro"/>
</dbReference>
<dbReference type="PANTHER" id="PTHR28360:SF1">
    <property type="entry name" value="DYNACTIN SUBUNIT 3"/>
    <property type="match status" value="1"/>
</dbReference>